<comment type="caution">
    <text evidence="8">The sequence shown here is derived from an EMBL/GenBank/DDBJ whole genome shotgun (WGS) entry which is preliminary data.</text>
</comment>
<evidence type="ECO:0000256" key="4">
    <source>
        <dbReference type="ARBA" id="ARBA00023054"/>
    </source>
</evidence>
<comment type="subcellular location">
    <subcellularLocation>
        <location evidence="1">Cell projection</location>
        <location evidence="1">Cilium</location>
    </subcellularLocation>
</comment>
<accession>A0A2P4YVL0</accession>
<comment type="similarity">
    <text evidence="2">Belongs to the CFAP157 family.</text>
</comment>
<evidence type="ECO:0000313" key="9">
    <source>
        <dbReference type="Proteomes" id="UP000237271"/>
    </source>
</evidence>
<organism evidence="8 9">
    <name type="scientific">Phytophthora palmivora</name>
    <dbReference type="NCBI Taxonomy" id="4796"/>
    <lineage>
        <taxon>Eukaryota</taxon>
        <taxon>Sar</taxon>
        <taxon>Stramenopiles</taxon>
        <taxon>Oomycota</taxon>
        <taxon>Peronosporomycetes</taxon>
        <taxon>Peronosporales</taxon>
        <taxon>Peronosporaceae</taxon>
        <taxon>Phytophthora</taxon>
    </lineage>
</organism>
<dbReference type="Proteomes" id="UP000237271">
    <property type="component" value="Unassembled WGS sequence"/>
</dbReference>
<keyword evidence="5" id="KW-0969">Cilium</keyword>
<evidence type="ECO:0000256" key="6">
    <source>
        <dbReference type="ARBA" id="ARBA00023273"/>
    </source>
</evidence>
<feature type="coiled-coil region" evidence="7">
    <location>
        <begin position="46"/>
        <end position="133"/>
    </location>
</feature>
<evidence type="ECO:0000256" key="3">
    <source>
        <dbReference type="ARBA" id="ARBA00014087"/>
    </source>
</evidence>
<dbReference type="GO" id="GO:0008017">
    <property type="term" value="F:microtubule binding"/>
    <property type="evidence" value="ECO:0007669"/>
    <property type="project" value="TreeGrafter"/>
</dbReference>
<evidence type="ECO:0000313" key="8">
    <source>
        <dbReference type="EMBL" id="POM81841.1"/>
    </source>
</evidence>
<dbReference type="InterPro" id="IPR038844">
    <property type="entry name" value="CFAP157"/>
</dbReference>
<feature type="coiled-coil region" evidence="7">
    <location>
        <begin position="193"/>
        <end position="234"/>
    </location>
</feature>
<keyword evidence="4 7" id="KW-0175">Coiled coil</keyword>
<evidence type="ECO:0000256" key="7">
    <source>
        <dbReference type="SAM" id="Coils"/>
    </source>
</evidence>
<name>A0A2P4YVL0_9STRA</name>
<dbReference type="PANTHER" id="PTHR31954">
    <property type="entry name" value="CILIA- AND FLAGELLA-ASSOCIATED PROTEIN 157"/>
    <property type="match status" value="1"/>
</dbReference>
<sequence>MLVNEHVTVQDAANCSLKEEVAFLKQTLAKQTHEQSEMFHYFHDKTDEHVARIAELEKAVIDAQDERENLVVSSQEALESEQRERALEQIKAQEEVVALKEELRQVRAFAVAKRELEAHTRALETKLDAQRAAFQTQIQDLERHNLLEQARAKQELLGRMQAAKTELMLRTNDQVASNTHRTLLENAHFTHELAFQSRETEKLLERLDEAQQEVSRLRAQNKVLEENEQMMAKKNRYYQKIIAKLQQPKPADGNKAVQLQGSSQISWGQNNGGQLQRALEWLRVFQRERQFLLAQQDEVIQFLYRSLDEAAEAQHRKSDNFVSAEAKRVEELVQLAPSTTTMDAFGRRVLVSRPALDELSSEDCHDVLLFLLEKLHLYQVRIAAVYPNGYVSSSFGGTSPVKQILERQLGVELPPIASAGSSNLSPSSIKQKRRIFAHVAAAVEAGNTEWLGSPKSKVSVHPQSSQAPLSPQLLAMATNQFNFVNHPPTQRTPTKKRYQQLHNSSFGKNTVTSPPRKNQVYIKPLIPSSTNEALAPWPNTASTASISQVFPVSDSDNEK</sequence>
<evidence type="ECO:0000256" key="1">
    <source>
        <dbReference type="ARBA" id="ARBA00004138"/>
    </source>
</evidence>
<evidence type="ECO:0000256" key="5">
    <source>
        <dbReference type="ARBA" id="ARBA00023069"/>
    </source>
</evidence>
<dbReference type="EMBL" id="NCKW01000010">
    <property type="protein sequence ID" value="POM81841.1"/>
    <property type="molecule type" value="Genomic_DNA"/>
</dbReference>
<gene>
    <name evidence="8" type="ORF">PHPALM_131</name>
</gene>
<keyword evidence="8" id="KW-0282">Flagellum</keyword>
<proteinExistence type="inferred from homology"/>
<dbReference type="PANTHER" id="PTHR31954:SF1">
    <property type="entry name" value="CILIA- AND FLAGELLA-ASSOCIATED PROTEIN 157"/>
    <property type="match status" value="1"/>
</dbReference>
<evidence type="ECO:0000256" key="2">
    <source>
        <dbReference type="ARBA" id="ARBA00010841"/>
    </source>
</evidence>
<dbReference type="OrthoDB" id="166611at2759"/>
<reference evidence="8 9" key="1">
    <citation type="journal article" date="2017" name="Genome Biol. Evol.">
        <title>Phytophthora megakarya and P. palmivora, closely related causal agents of cacao black pod rot, underwent increases in genome sizes and gene numbers by different mechanisms.</title>
        <authorList>
            <person name="Ali S.S."/>
            <person name="Shao J."/>
            <person name="Lary D.J."/>
            <person name="Kronmiller B."/>
            <person name="Shen D."/>
            <person name="Strem M.D."/>
            <person name="Amoako-Attah I."/>
            <person name="Akrofi A.Y."/>
            <person name="Begoude B.A."/>
            <person name="Ten Hoopen G.M."/>
            <person name="Coulibaly K."/>
            <person name="Kebe B.I."/>
            <person name="Melnick R.L."/>
            <person name="Guiltinan M.J."/>
            <person name="Tyler B.M."/>
            <person name="Meinhardt L.W."/>
            <person name="Bailey B.A."/>
        </authorList>
    </citation>
    <scope>NUCLEOTIDE SEQUENCE [LARGE SCALE GENOMIC DNA]</scope>
    <source>
        <strain evidence="9">sbr112.9</strain>
    </source>
</reference>
<keyword evidence="9" id="KW-1185">Reference proteome</keyword>
<dbReference type="GO" id="GO:0036064">
    <property type="term" value="C:ciliary basal body"/>
    <property type="evidence" value="ECO:0007669"/>
    <property type="project" value="TreeGrafter"/>
</dbReference>
<keyword evidence="6" id="KW-0966">Cell projection</keyword>
<dbReference type="AlphaFoldDB" id="A0A2P4YVL0"/>
<protein>
    <recommendedName>
        <fullName evidence="3">Cilia- and flagella-associated protein 157</fullName>
    </recommendedName>
</protein>